<evidence type="ECO:0000256" key="5">
    <source>
        <dbReference type="ARBA" id="ARBA00022801"/>
    </source>
</evidence>
<gene>
    <name evidence="9" type="primary">crtA</name>
    <name evidence="9" type="ORF">DSM107014_06505</name>
</gene>
<evidence type="ECO:0000256" key="4">
    <source>
        <dbReference type="ARBA" id="ARBA00022692"/>
    </source>
</evidence>
<feature type="transmembrane region" description="Helical" evidence="8">
    <location>
        <begin position="213"/>
        <end position="239"/>
    </location>
</feature>
<protein>
    <submittedName>
        <fullName evidence="9">Cyanoexosortase A</fullName>
        <ecNumber evidence="9">3.4.22.-</ecNumber>
    </submittedName>
</protein>
<dbReference type="Proteomes" id="UP000767446">
    <property type="component" value="Unassembled WGS sequence"/>
</dbReference>
<keyword evidence="6 8" id="KW-1133">Transmembrane helix</keyword>
<feature type="transmembrane region" description="Helical" evidence="8">
    <location>
        <begin position="125"/>
        <end position="142"/>
    </location>
</feature>
<keyword evidence="5 9" id="KW-0378">Hydrolase</keyword>
<dbReference type="GO" id="GO:0008233">
    <property type="term" value="F:peptidase activity"/>
    <property type="evidence" value="ECO:0007669"/>
    <property type="project" value="UniProtKB-KW"/>
</dbReference>
<evidence type="ECO:0000313" key="9">
    <source>
        <dbReference type="EMBL" id="MBR8827548.1"/>
    </source>
</evidence>
<dbReference type="EMBL" id="JADQBC010000034">
    <property type="protein sequence ID" value="MBR8827548.1"/>
    <property type="molecule type" value="Genomic_DNA"/>
</dbReference>
<reference evidence="9" key="1">
    <citation type="submission" date="2021-02" db="EMBL/GenBank/DDBJ databases">
        <title>Metagenome analyses of Stigonema ocellatum DSM 106950, Chlorogloea purpurea SAG 13.99 and Gomphosphaeria aponina DSM 107014.</title>
        <authorList>
            <person name="Marter P."/>
            <person name="Huang S."/>
        </authorList>
    </citation>
    <scope>NUCLEOTIDE SEQUENCE</scope>
    <source>
        <strain evidence="9">JP213</strain>
    </source>
</reference>
<keyword evidence="4 8" id="KW-0812">Transmembrane</keyword>
<evidence type="ECO:0000256" key="1">
    <source>
        <dbReference type="ARBA" id="ARBA00004651"/>
    </source>
</evidence>
<keyword evidence="7 8" id="KW-0472">Membrane</keyword>
<dbReference type="NCBIfam" id="TIGR04178">
    <property type="entry name" value="exo_archaeo"/>
    <property type="match status" value="1"/>
</dbReference>
<feature type="transmembrane region" description="Helical" evidence="8">
    <location>
        <begin position="96"/>
        <end position="118"/>
    </location>
</feature>
<evidence type="ECO:0000256" key="2">
    <source>
        <dbReference type="ARBA" id="ARBA00022475"/>
    </source>
</evidence>
<comment type="subcellular location">
    <subcellularLocation>
        <location evidence="1">Cell membrane</location>
        <topology evidence="1">Multi-pass membrane protein</topology>
    </subcellularLocation>
</comment>
<evidence type="ECO:0000256" key="7">
    <source>
        <dbReference type="ARBA" id="ARBA00023136"/>
    </source>
</evidence>
<dbReference type="InterPro" id="IPR019127">
    <property type="entry name" value="Exosortase"/>
</dbReference>
<dbReference type="NCBIfam" id="TIGR03763">
    <property type="entry name" value="cyanoexo_CrtA"/>
    <property type="match status" value="1"/>
</dbReference>
<dbReference type="GO" id="GO:0005886">
    <property type="term" value="C:plasma membrane"/>
    <property type="evidence" value="ECO:0007669"/>
    <property type="project" value="UniProtKB-SubCell"/>
</dbReference>
<feature type="transmembrane region" description="Helical" evidence="8">
    <location>
        <begin position="254"/>
        <end position="273"/>
    </location>
</feature>
<dbReference type="Pfam" id="PF09721">
    <property type="entry name" value="Exosortase_EpsH"/>
    <property type="match status" value="1"/>
</dbReference>
<dbReference type="EC" id="3.4.22.-" evidence="9"/>
<feature type="transmembrane region" description="Helical" evidence="8">
    <location>
        <begin position="70"/>
        <end position="90"/>
    </location>
</feature>
<sequence length="282" mass="30252">MKVASRPSVEQLKTSEFWLLGIAVGLAVIHISLVLKADDSNLQGMSAVFWLAAGSVLWGKKDSLQLESDVFSSFFGGTLIVLLLIKSITLTGDDPFLKIAPLISAVAVGLLASGFRGLKQYWQEILCLGLLAIPSGPIGVVFDPSPITAKLSALMMLLGGFDVQAQGTTILLNGKPVVEVLEACSGLESMIYLLKLGIVSLFMFPMSRGWKKALVPILAVLMAFVINCFRVIVLTLIVAGDQQEAFDYWHTGDGSLVFTMIAVFCLGGLCMFLSRSEAAECL</sequence>
<keyword evidence="3" id="KW-0645">Protease</keyword>
<feature type="transmembrane region" description="Helical" evidence="8">
    <location>
        <begin position="41"/>
        <end position="58"/>
    </location>
</feature>
<proteinExistence type="predicted"/>
<dbReference type="InterPro" id="IPR026392">
    <property type="entry name" value="Exo/Archaeosortase_dom"/>
</dbReference>
<organism evidence="9 10">
    <name type="scientific">Gomphosphaeria aponina SAG 52.96 = DSM 107014</name>
    <dbReference type="NCBI Taxonomy" id="1521640"/>
    <lineage>
        <taxon>Bacteria</taxon>
        <taxon>Bacillati</taxon>
        <taxon>Cyanobacteriota</taxon>
        <taxon>Cyanophyceae</taxon>
        <taxon>Oscillatoriophycideae</taxon>
        <taxon>Chroococcales</taxon>
        <taxon>Gomphosphaeriaceae</taxon>
        <taxon>Gomphosphaeria</taxon>
    </lineage>
</organism>
<accession>A0A941JPG0</accession>
<evidence type="ECO:0000256" key="8">
    <source>
        <dbReference type="SAM" id="Phobius"/>
    </source>
</evidence>
<dbReference type="InterPro" id="IPR022505">
    <property type="entry name" value="Exosortase_cyanobac"/>
</dbReference>
<evidence type="ECO:0000256" key="3">
    <source>
        <dbReference type="ARBA" id="ARBA00022670"/>
    </source>
</evidence>
<feature type="transmembrane region" description="Helical" evidence="8">
    <location>
        <begin position="17"/>
        <end position="35"/>
    </location>
</feature>
<keyword evidence="2" id="KW-1003">Cell membrane</keyword>
<evidence type="ECO:0000256" key="6">
    <source>
        <dbReference type="ARBA" id="ARBA00022989"/>
    </source>
</evidence>
<name>A0A941JPG0_9CHRO</name>
<comment type="caution">
    <text evidence="9">The sequence shown here is derived from an EMBL/GenBank/DDBJ whole genome shotgun (WGS) entry which is preliminary data.</text>
</comment>
<feature type="transmembrane region" description="Helical" evidence="8">
    <location>
        <begin position="189"/>
        <end position="206"/>
    </location>
</feature>
<dbReference type="GO" id="GO:0006508">
    <property type="term" value="P:proteolysis"/>
    <property type="evidence" value="ECO:0007669"/>
    <property type="project" value="UniProtKB-KW"/>
</dbReference>
<dbReference type="AlphaFoldDB" id="A0A941JPG0"/>
<evidence type="ECO:0000313" key="10">
    <source>
        <dbReference type="Proteomes" id="UP000767446"/>
    </source>
</evidence>